<evidence type="ECO:0000313" key="2">
    <source>
        <dbReference type="EMBL" id="ETO34537.1"/>
    </source>
</evidence>
<protein>
    <submittedName>
        <fullName evidence="2">Uncharacterized protein</fullName>
    </submittedName>
</protein>
<feature type="compositionally biased region" description="Basic and acidic residues" evidence="1">
    <location>
        <begin position="155"/>
        <end position="173"/>
    </location>
</feature>
<feature type="region of interest" description="Disordered" evidence="1">
    <location>
        <begin position="1"/>
        <end position="34"/>
    </location>
</feature>
<feature type="compositionally biased region" description="Basic residues" evidence="1">
    <location>
        <begin position="216"/>
        <end position="227"/>
    </location>
</feature>
<organism evidence="2 3">
    <name type="scientific">Reticulomyxa filosa</name>
    <dbReference type="NCBI Taxonomy" id="46433"/>
    <lineage>
        <taxon>Eukaryota</taxon>
        <taxon>Sar</taxon>
        <taxon>Rhizaria</taxon>
        <taxon>Retaria</taxon>
        <taxon>Foraminifera</taxon>
        <taxon>Monothalamids</taxon>
        <taxon>Reticulomyxidae</taxon>
        <taxon>Reticulomyxa</taxon>
    </lineage>
</organism>
<reference evidence="2 3" key="1">
    <citation type="journal article" date="2013" name="Curr. Biol.">
        <title>The Genome of the Foraminiferan Reticulomyxa filosa.</title>
        <authorList>
            <person name="Glockner G."/>
            <person name="Hulsmann N."/>
            <person name="Schleicher M."/>
            <person name="Noegel A.A."/>
            <person name="Eichinger L."/>
            <person name="Gallinger C."/>
            <person name="Pawlowski J."/>
            <person name="Sierra R."/>
            <person name="Euteneuer U."/>
            <person name="Pillet L."/>
            <person name="Moustafa A."/>
            <person name="Platzer M."/>
            <person name="Groth M."/>
            <person name="Szafranski K."/>
            <person name="Schliwa M."/>
        </authorList>
    </citation>
    <scope>NUCLEOTIDE SEQUENCE [LARGE SCALE GENOMIC DNA]</scope>
</reference>
<evidence type="ECO:0000313" key="3">
    <source>
        <dbReference type="Proteomes" id="UP000023152"/>
    </source>
</evidence>
<evidence type="ECO:0000256" key="1">
    <source>
        <dbReference type="SAM" id="MobiDB-lite"/>
    </source>
</evidence>
<feature type="non-terminal residue" evidence="2">
    <location>
        <position position="246"/>
    </location>
</feature>
<feature type="compositionally biased region" description="Basic and acidic residues" evidence="1">
    <location>
        <begin position="1"/>
        <end position="10"/>
    </location>
</feature>
<dbReference type="EMBL" id="ASPP01002479">
    <property type="protein sequence ID" value="ETO34537.1"/>
    <property type="molecule type" value="Genomic_DNA"/>
</dbReference>
<feature type="compositionally biased region" description="Basic and acidic residues" evidence="1">
    <location>
        <begin position="228"/>
        <end position="246"/>
    </location>
</feature>
<dbReference type="Proteomes" id="UP000023152">
    <property type="component" value="Unassembled WGS sequence"/>
</dbReference>
<accession>X6PA61</accession>
<feature type="compositionally biased region" description="Polar residues" evidence="1">
    <location>
        <begin position="13"/>
        <end position="27"/>
    </location>
</feature>
<proteinExistence type="predicted"/>
<dbReference type="AlphaFoldDB" id="X6PA61"/>
<keyword evidence="3" id="KW-1185">Reference proteome</keyword>
<comment type="caution">
    <text evidence="2">The sequence shown here is derived from an EMBL/GenBank/DDBJ whole genome shotgun (WGS) entry which is preliminary data.</text>
</comment>
<feature type="region of interest" description="Disordered" evidence="1">
    <location>
        <begin position="136"/>
        <end position="173"/>
    </location>
</feature>
<gene>
    <name evidence="2" type="ORF">RFI_02550</name>
</gene>
<sequence>MTSNNNHDDIVQPSENLLSVQPSSNPDVTMAPSPTDCSTSAAPCGKYDSFLLPNEYSNTNVESCREKKNYVLKKRVYVPQACLLLWEHKEGYFLMQPTKQIKKTKKKYFNLSIEMAMNRVKANDDTLITAMSAIIKPSSSSSSSSKPQMAPARRSSREKDTATKAKAKAKTEAEVEAEAEAEVVEAETQAQVQMQIQIQKQRQWLEMPTNLIHWKNKWQKHSKRSKQRHIERADRNEDKSDNANTN</sequence>
<name>X6PA61_RETFI</name>
<feature type="region of interest" description="Disordered" evidence="1">
    <location>
        <begin position="216"/>
        <end position="246"/>
    </location>
</feature>